<evidence type="ECO:0000313" key="2">
    <source>
        <dbReference type="EMBL" id="MFE5980004.1"/>
    </source>
</evidence>
<comment type="caution">
    <text evidence="2">The sequence shown here is derived from an EMBL/GenBank/DDBJ whole genome shotgun (WGS) entry which is preliminary data.</text>
</comment>
<dbReference type="RefSeq" id="WP_386256362.1">
    <property type="nucleotide sequence ID" value="NZ_JBHTRV010000006.1"/>
</dbReference>
<keyword evidence="3" id="KW-1185">Reference proteome</keyword>
<feature type="region of interest" description="Disordered" evidence="1">
    <location>
        <begin position="1"/>
        <end position="41"/>
    </location>
</feature>
<proteinExistence type="predicted"/>
<feature type="region of interest" description="Disordered" evidence="1">
    <location>
        <begin position="69"/>
        <end position="94"/>
    </location>
</feature>
<reference evidence="2 3" key="1">
    <citation type="submission" date="2024-09" db="EMBL/GenBank/DDBJ databases">
        <title>The Natural Products Discovery Center: Release of the First 8490 Sequenced Strains for Exploring Actinobacteria Biosynthetic Diversity.</title>
        <authorList>
            <person name="Kalkreuter E."/>
            <person name="Kautsar S.A."/>
            <person name="Yang D."/>
            <person name="Bader C.D."/>
            <person name="Teijaro C.N."/>
            <person name="Fluegel L."/>
            <person name="Davis C.M."/>
            <person name="Simpson J.R."/>
            <person name="Lauterbach L."/>
            <person name="Steele A.D."/>
            <person name="Gui C."/>
            <person name="Meng S."/>
            <person name="Li G."/>
            <person name="Viehrig K."/>
            <person name="Ye F."/>
            <person name="Su P."/>
            <person name="Kiefer A.F."/>
            <person name="Nichols A."/>
            <person name="Cepeda A.J."/>
            <person name="Yan W."/>
            <person name="Fan B."/>
            <person name="Jiang Y."/>
            <person name="Adhikari A."/>
            <person name="Zheng C.-J."/>
            <person name="Schuster L."/>
            <person name="Cowan T.M."/>
            <person name="Smanski M.J."/>
            <person name="Chevrette M.G."/>
            <person name="De Carvalho L.P.S."/>
            <person name="Shen B."/>
        </authorList>
    </citation>
    <scope>NUCLEOTIDE SEQUENCE [LARGE SCALE GENOMIC DNA]</scope>
    <source>
        <strain evidence="2 3">NPDC056472</strain>
    </source>
</reference>
<sequence length="131" mass="14133">MAKTSRNEAWEHFGEALKERLEDAGPTQGEPPVPLFVSGAQSDCSSREFEQEIRKPQLDMAKRIDVAPQTGAFSNGRYANSSTKNRVSGTLPEGPAVVKRAQRAYDPPAAGRTAAWWEAGSTVPGCWSSGP</sequence>
<accession>A0ABW6ITQ0</accession>
<gene>
    <name evidence="2" type="ORF">ACFQ63_09855</name>
</gene>
<dbReference type="Proteomes" id="UP001600424">
    <property type="component" value="Unassembled WGS sequence"/>
</dbReference>
<organism evidence="2 3">
    <name type="scientific">Streptomyces wedmorensis</name>
    <dbReference type="NCBI Taxonomy" id="43759"/>
    <lineage>
        <taxon>Bacteria</taxon>
        <taxon>Bacillati</taxon>
        <taxon>Actinomycetota</taxon>
        <taxon>Actinomycetes</taxon>
        <taxon>Kitasatosporales</taxon>
        <taxon>Streptomycetaceae</taxon>
        <taxon>Streptomyces</taxon>
    </lineage>
</organism>
<feature type="compositionally biased region" description="Polar residues" evidence="1">
    <location>
        <begin position="71"/>
        <end position="88"/>
    </location>
</feature>
<evidence type="ECO:0000256" key="1">
    <source>
        <dbReference type="SAM" id="MobiDB-lite"/>
    </source>
</evidence>
<feature type="compositionally biased region" description="Basic and acidic residues" evidence="1">
    <location>
        <begin position="1"/>
        <end position="23"/>
    </location>
</feature>
<protein>
    <submittedName>
        <fullName evidence="2">Uncharacterized protein</fullName>
    </submittedName>
</protein>
<name>A0ABW6ITQ0_STRWE</name>
<evidence type="ECO:0000313" key="3">
    <source>
        <dbReference type="Proteomes" id="UP001600424"/>
    </source>
</evidence>
<dbReference type="EMBL" id="JBHTRV010000006">
    <property type="protein sequence ID" value="MFE5980004.1"/>
    <property type="molecule type" value="Genomic_DNA"/>
</dbReference>